<dbReference type="EMBL" id="ABDG02000027">
    <property type="protein sequence ID" value="EHK41932.1"/>
    <property type="molecule type" value="Genomic_DNA"/>
</dbReference>
<evidence type="ECO:0000313" key="3">
    <source>
        <dbReference type="Proteomes" id="UP000005426"/>
    </source>
</evidence>
<keyword evidence="1" id="KW-0812">Transmembrane</keyword>
<evidence type="ECO:0000313" key="2">
    <source>
        <dbReference type="EMBL" id="EHK41932.1"/>
    </source>
</evidence>
<gene>
    <name evidence="2" type="ORF">TRIATDRAFT_259608</name>
</gene>
<dbReference type="Proteomes" id="UP000005426">
    <property type="component" value="Unassembled WGS sequence"/>
</dbReference>
<name>G9P489_HYPAI</name>
<dbReference type="HOGENOM" id="CLU_2794276_0_0_1"/>
<organism evidence="2 3">
    <name type="scientific">Hypocrea atroviridis (strain ATCC 20476 / IMI 206040)</name>
    <name type="common">Trichoderma atroviride</name>
    <dbReference type="NCBI Taxonomy" id="452589"/>
    <lineage>
        <taxon>Eukaryota</taxon>
        <taxon>Fungi</taxon>
        <taxon>Dikarya</taxon>
        <taxon>Ascomycota</taxon>
        <taxon>Pezizomycotina</taxon>
        <taxon>Sordariomycetes</taxon>
        <taxon>Hypocreomycetidae</taxon>
        <taxon>Hypocreales</taxon>
        <taxon>Hypocreaceae</taxon>
        <taxon>Trichoderma</taxon>
    </lineage>
</organism>
<keyword evidence="1" id="KW-1133">Transmembrane helix</keyword>
<sequence>MAITIRVASMESLILFLHSFLPFVSFILAGSFMAHVLEVGGQLVCIIMPLVESRLRFCSVVLTALEYV</sequence>
<reference evidence="2 3" key="1">
    <citation type="journal article" date="2011" name="Genome Biol.">
        <title>Comparative genome sequence analysis underscores mycoparasitism as the ancestral life style of Trichoderma.</title>
        <authorList>
            <person name="Kubicek C.P."/>
            <person name="Herrera-Estrella A."/>
            <person name="Seidl-Seiboth V."/>
            <person name="Martinez D.A."/>
            <person name="Druzhinina I.S."/>
            <person name="Thon M."/>
            <person name="Zeilinger S."/>
            <person name="Casas-Flores S."/>
            <person name="Horwitz B.A."/>
            <person name="Mukherjee P.K."/>
            <person name="Mukherjee M."/>
            <person name="Kredics L."/>
            <person name="Alcaraz L.D."/>
            <person name="Aerts A."/>
            <person name="Antal Z."/>
            <person name="Atanasova L."/>
            <person name="Cervantes-Badillo M.G."/>
            <person name="Challacombe J."/>
            <person name="Chertkov O."/>
            <person name="McCluskey K."/>
            <person name="Coulpier F."/>
            <person name="Deshpande N."/>
            <person name="von Doehren H."/>
            <person name="Ebbole D.J."/>
            <person name="Esquivel-Naranjo E.U."/>
            <person name="Fekete E."/>
            <person name="Flipphi M."/>
            <person name="Glaser F."/>
            <person name="Gomez-Rodriguez E.Y."/>
            <person name="Gruber S."/>
            <person name="Han C."/>
            <person name="Henrissat B."/>
            <person name="Hermosa R."/>
            <person name="Hernandez-Onate M."/>
            <person name="Karaffa L."/>
            <person name="Kosti I."/>
            <person name="Le Crom S."/>
            <person name="Lindquist E."/>
            <person name="Lucas S."/>
            <person name="Luebeck M."/>
            <person name="Luebeck P.S."/>
            <person name="Margeot A."/>
            <person name="Metz B."/>
            <person name="Misra M."/>
            <person name="Nevalainen H."/>
            <person name="Omann M."/>
            <person name="Packer N."/>
            <person name="Perrone G."/>
            <person name="Uresti-Rivera E.E."/>
            <person name="Salamov A."/>
            <person name="Schmoll M."/>
            <person name="Seiboth B."/>
            <person name="Shapiro H."/>
            <person name="Sukno S."/>
            <person name="Tamayo-Ramos J.A."/>
            <person name="Tisch D."/>
            <person name="Wiest A."/>
            <person name="Wilkinson H.H."/>
            <person name="Zhang M."/>
            <person name="Coutinho P.M."/>
            <person name="Kenerley C.M."/>
            <person name="Monte E."/>
            <person name="Baker S.E."/>
            <person name="Grigoriev I.V."/>
        </authorList>
    </citation>
    <scope>NUCLEOTIDE SEQUENCE [LARGE SCALE GENOMIC DNA]</scope>
    <source>
        <strain evidence="3">ATCC 20476 / IMI 206040</strain>
    </source>
</reference>
<accession>G9P489</accession>
<feature type="transmembrane region" description="Helical" evidence="1">
    <location>
        <begin position="12"/>
        <end position="34"/>
    </location>
</feature>
<protein>
    <submittedName>
        <fullName evidence="2">Uncharacterized protein</fullName>
    </submittedName>
</protein>
<keyword evidence="3" id="KW-1185">Reference proteome</keyword>
<keyword evidence="1" id="KW-0472">Membrane</keyword>
<comment type="caution">
    <text evidence="2">The sequence shown here is derived from an EMBL/GenBank/DDBJ whole genome shotgun (WGS) entry which is preliminary data.</text>
</comment>
<dbReference type="AlphaFoldDB" id="G9P489"/>
<proteinExistence type="predicted"/>
<evidence type="ECO:0000256" key="1">
    <source>
        <dbReference type="SAM" id="Phobius"/>
    </source>
</evidence>